<dbReference type="EMBL" id="KZ559127">
    <property type="protein sequence ID" value="PLB39860.1"/>
    <property type="molecule type" value="Genomic_DNA"/>
</dbReference>
<name>A0A2I2FGY2_ASPCN</name>
<dbReference type="SUPFAM" id="SSF54427">
    <property type="entry name" value="NTF2-like"/>
    <property type="match status" value="1"/>
</dbReference>
<sequence>MAKMITPEITHSISTKKHQYCRYADTNQWHLMSTILAPNLRATFVDADDQVITEGGATFSFDSRDAFVAFFAAAFETQQTMHVLSGSGEMTMSSPEGEEVKTLWGVVYQAASKEVQGGWAGTGGGHYFETWRVVDGEWMIVELKFQRIYWKVW</sequence>
<evidence type="ECO:0000259" key="1">
    <source>
        <dbReference type="Pfam" id="PF13577"/>
    </source>
</evidence>
<dbReference type="InterPro" id="IPR037401">
    <property type="entry name" value="SnoaL-like"/>
</dbReference>
<keyword evidence="3" id="KW-1185">Reference proteome</keyword>
<dbReference type="InterPro" id="IPR032710">
    <property type="entry name" value="NTF2-like_dom_sf"/>
</dbReference>
<gene>
    <name evidence="2" type="ORF">BDW47DRAFT_102550</name>
</gene>
<feature type="domain" description="SnoaL-like" evidence="1">
    <location>
        <begin position="12"/>
        <end position="143"/>
    </location>
</feature>
<reference evidence="2 3" key="1">
    <citation type="submission" date="2017-12" db="EMBL/GenBank/DDBJ databases">
        <authorList>
            <consortium name="DOE Joint Genome Institute"/>
            <person name="Haridas S."/>
            <person name="Kjaerbolling I."/>
            <person name="Vesth T.C."/>
            <person name="Frisvad J.C."/>
            <person name="Nybo J.L."/>
            <person name="Theobald S."/>
            <person name="Kuo A."/>
            <person name="Bowyer P."/>
            <person name="Matsuda Y."/>
            <person name="Mondo S."/>
            <person name="Lyhne E.K."/>
            <person name="Kogle M.E."/>
            <person name="Clum A."/>
            <person name="Lipzen A."/>
            <person name="Salamov A."/>
            <person name="Ngan C.Y."/>
            <person name="Daum C."/>
            <person name="Chiniquy J."/>
            <person name="Barry K."/>
            <person name="LaButti K."/>
            <person name="Simmons B.A."/>
            <person name="Magnuson J.K."/>
            <person name="Mortensen U.H."/>
            <person name="Larsen T.O."/>
            <person name="Grigoriev I.V."/>
            <person name="Baker S.E."/>
            <person name="Andersen M.R."/>
            <person name="Nordberg H.P."/>
            <person name="Cantor M.N."/>
            <person name="Hua S.X."/>
        </authorList>
    </citation>
    <scope>NUCLEOTIDE SEQUENCE [LARGE SCALE GENOMIC DNA]</scope>
    <source>
        <strain evidence="2 3">CBS 102.13</strain>
    </source>
</reference>
<dbReference type="Pfam" id="PF13577">
    <property type="entry name" value="SnoaL_4"/>
    <property type="match status" value="1"/>
</dbReference>
<protein>
    <recommendedName>
        <fullName evidence="1">SnoaL-like domain-containing protein</fullName>
    </recommendedName>
</protein>
<dbReference type="AlphaFoldDB" id="A0A2I2FGY2"/>
<accession>A0A2I2FGY2</accession>
<dbReference type="GeneID" id="36519051"/>
<dbReference type="RefSeq" id="XP_024673872.1">
    <property type="nucleotide sequence ID" value="XM_024811891.1"/>
</dbReference>
<organism evidence="2 3">
    <name type="scientific">Aspergillus candidus</name>
    <dbReference type="NCBI Taxonomy" id="41067"/>
    <lineage>
        <taxon>Eukaryota</taxon>
        <taxon>Fungi</taxon>
        <taxon>Dikarya</taxon>
        <taxon>Ascomycota</taxon>
        <taxon>Pezizomycotina</taxon>
        <taxon>Eurotiomycetes</taxon>
        <taxon>Eurotiomycetidae</taxon>
        <taxon>Eurotiales</taxon>
        <taxon>Aspergillaceae</taxon>
        <taxon>Aspergillus</taxon>
        <taxon>Aspergillus subgen. Circumdati</taxon>
    </lineage>
</organism>
<proteinExistence type="predicted"/>
<dbReference type="OrthoDB" id="4456362at2759"/>
<dbReference type="Gene3D" id="3.10.450.50">
    <property type="match status" value="1"/>
</dbReference>
<evidence type="ECO:0000313" key="3">
    <source>
        <dbReference type="Proteomes" id="UP000234585"/>
    </source>
</evidence>
<evidence type="ECO:0000313" key="2">
    <source>
        <dbReference type="EMBL" id="PLB39860.1"/>
    </source>
</evidence>
<dbReference type="Proteomes" id="UP000234585">
    <property type="component" value="Unassembled WGS sequence"/>
</dbReference>